<dbReference type="InterPro" id="IPR000718">
    <property type="entry name" value="Peptidase_M13"/>
</dbReference>
<evidence type="ECO:0000256" key="3">
    <source>
        <dbReference type="ARBA" id="ARBA00007357"/>
    </source>
</evidence>
<dbReference type="PROSITE" id="PS51885">
    <property type="entry name" value="NEPRILYSIN"/>
    <property type="match status" value="1"/>
</dbReference>
<evidence type="ECO:0000259" key="9">
    <source>
        <dbReference type="Pfam" id="PF01431"/>
    </source>
</evidence>
<evidence type="ECO:0008006" key="12">
    <source>
        <dbReference type="Google" id="ProtNLM"/>
    </source>
</evidence>
<organism evidence="11">
    <name type="scientific">Clastoptera arizonana</name>
    <name type="common">Arizona spittle bug</name>
    <dbReference type="NCBI Taxonomy" id="38151"/>
    <lineage>
        <taxon>Eukaryota</taxon>
        <taxon>Metazoa</taxon>
        <taxon>Ecdysozoa</taxon>
        <taxon>Arthropoda</taxon>
        <taxon>Hexapoda</taxon>
        <taxon>Insecta</taxon>
        <taxon>Pterygota</taxon>
        <taxon>Neoptera</taxon>
        <taxon>Paraneoptera</taxon>
        <taxon>Hemiptera</taxon>
        <taxon>Auchenorrhyncha</taxon>
        <taxon>Cercopoidea</taxon>
        <taxon>Clastopteridae</taxon>
        <taxon>Clastoptera</taxon>
    </lineage>
</organism>
<dbReference type="CDD" id="cd08662">
    <property type="entry name" value="M13"/>
    <property type="match status" value="1"/>
</dbReference>
<accession>A0A1B6DC90</accession>
<comment type="similarity">
    <text evidence="3">Belongs to the peptidase M13 family.</text>
</comment>
<evidence type="ECO:0000313" key="11">
    <source>
        <dbReference type="EMBL" id="JAS23260.1"/>
    </source>
</evidence>
<dbReference type="AlphaFoldDB" id="A0A1B6DC90"/>
<evidence type="ECO:0000256" key="1">
    <source>
        <dbReference type="ARBA" id="ARBA00001947"/>
    </source>
</evidence>
<evidence type="ECO:0000256" key="7">
    <source>
        <dbReference type="ARBA" id="ARBA00022833"/>
    </source>
</evidence>
<comment type="subcellular location">
    <subcellularLocation>
        <location evidence="2">Cell membrane</location>
        <topology evidence="2">Single-pass type II membrane protein</topology>
    </subcellularLocation>
</comment>
<keyword evidence="6" id="KW-0378">Hydrolase</keyword>
<feature type="domain" description="Peptidase M13 N-terminal" evidence="10">
    <location>
        <begin position="1"/>
        <end position="211"/>
    </location>
</feature>
<dbReference type="Pfam" id="PF05649">
    <property type="entry name" value="Peptidase_M13_N"/>
    <property type="match status" value="1"/>
</dbReference>
<dbReference type="InterPro" id="IPR018497">
    <property type="entry name" value="Peptidase_M13_C"/>
</dbReference>
<dbReference type="Gene3D" id="1.10.1380.10">
    <property type="entry name" value="Neutral endopeptidase , domain2"/>
    <property type="match status" value="1"/>
</dbReference>
<comment type="cofactor">
    <cofactor evidence="1">
        <name>Zn(2+)</name>
        <dbReference type="ChEBI" id="CHEBI:29105"/>
    </cofactor>
</comment>
<keyword evidence="4" id="KW-0645">Protease</keyword>
<dbReference type="InterPro" id="IPR042089">
    <property type="entry name" value="Peptidase_M13_dom_2"/>
</dbReference>
<dbReference type="SUPFAM" id="SSF55486">
    <property type="entry name" value="Metalloproteases ('zincins'), catalytic domain"/>
    <property type="match status" value="1"/>
</dbReference>
<dbReference type="Gene3D" id="3.40.390.10">
    <property type="entry name" value="Collagenase (Catalytic Domain)"/>
    <property type="match status" value="1"/>
</dbReference>
<evidence type="ECO:0000256" key="6">
    <source>
        <dbReference type="ARBA" id="ARBA00022801"/>
    </source>
</evidence>
<dbReference type="GO" id="GO:0046872">
    <property type="term" value="F:metal ion binding"/>
    <property type="evidence" value="ECO:0007669"/>
    <property type="project" value="UniProtKB-KW"/>
</dbReference>
<evidence type="ECO:0000256" key="8">
    <source>
        <dbReference type="ARBA" id="ARBA00023049"/>
    </source>
</evidence>
<keyword evidence="5" id="KW-0479">Metal-binding</keyword>
<keyword evidence="8" id="KW-0482">Metalloprotease</keyword>
<evidence type="ECO:0000259" key="10">
    <source>
        <dbReference type="Pfam" id="PF05649"/>
    </source>
</evidence>
<dbReference type="PANTHER" id="PTHR11733:SF209">
    <property type="entry name" value="FI20018P1"/>
    <property type="match status" value="1"/>
</dbReference>
<evidence type="ECO:0000256" key="2">
    <source>
        <dbReference type="ARBA" id="ARBA00004401"/>
    </source>
</evidence>
<dbReference type="GO" id="GO:0006508">
    <property type="term" value="P:proteolysis"/>
    <property type="evidence" value="ECO:0007669"/>
    <property type="project" value="UniProtKB-KW"/>
</dbReference>
<keyword evidence="7" id="KW-0862">Zinc</keyword>
<dbReference type="PANTHER" id="PTHR11733">
    <property type="entry name" value="ZINC METALLOPROTEASE FAMILY M13 NEPRILYSIN-RELATED"/>
    <property type="match status" value="1"/>
</dbReference>
<name>A0A1B6DC90_9HEMI</name>
<dbReference type="PRINTS" id="PR00786">
    <property type="entry name" value="NEPRILYSIN"/>
</dbReference>
<dbReference type="GO" id="GO:0005886">
    <property type="term" value="C:plasma membrane"/>
    <property type="evidence" value="ECO:0007669"/>
    <property type="project" value="UniProtKB-SubCell"/>
</dbReference>
<reference evidence="11" key="1">
    <citation type="submission" date="2015-12" db="EMBL/GenBank/DDBJ databases">
        <title>De novo transcriptome assembly of four potential Pierce s Disease insect vectors from Arizona vineyards.</title>
        <authorList>
            <person name="Tassone E.E."/>
        </authorList>
    </citation>
    <scope>NUCLEOTIDE SEQUENCE</scope>
</reference>
<dbReference type="GO" id="GO:0004222">
    <property type="term" value="F:metalloendopeptidase activity"/>
    <property type="evidence" value="ECO:0007669"/>
    <property type="project" value="InterPro"/>
</dbReference>
<evidence type="ECO:0000256" key="4">
    <source>
        <dbReference type="ARBA" id="ARBA00022670"/>
    </source>
</evidence>
<dbReference type="Pfam" id="PF01431">
    <property type="entry name" value="Peptidase_M13"/>
    <property type="match status" value="1"/>
</dbReference>
<dbReference type="InterPro" id="IPR008753">
    <property type="entry name" value="Peptidase_M13_N"/>
</dbReference>
<feature type="domain" description="Peptidase M13 C-terminal" evidence="9">
    <location>
        <begin position="272"/>
        <end position="483"/>
    </location>
</feature>
<sequence length="484" mass="55673">MKKLLQMFLPATMSSDAAKKESDSIINFSLMLSKIYPRAKDIAYRLQQDGAYMTSDLSKLQQVYDFVNWKSLFEDIFETNVTINDPIYVMAPTYMSRLRHVISHFQPRIVHNALLLVYATDVLHEIVNTTLNEKERPRFCMGVTVKALSQAVSALYVTQYSKEYLKHLSYQIENMFSVLKRTLESRIKGTTWMDESTKAYALGKLATLKGQFNTWPQLWNDSFVNQLISELDVGNNFFKNVISRYRQLRSIPGDFHKITPPEKKWAYPFMVNAFYEVTMNSVVMPFAVLNQPYFLNEVPKFIAFGTMGLIFSHEILHAFDLTGVEYNENGTKHSWMTTESKLRLEARLECIAKQYASTFIHQVEFLGDQVNVEFDWNITRNENMADVSGLQVAYDAWQSLLQTSRDQKLPGLHLSTSQLFFLYAGQVYCSDVSPEDYIVSVEKDFHTPAPQRVNGVMMNSQAFSAAFNCPVGSKMNPKKKCTVF</sequence>
<dbReference type="EMBL" id="GEDC01014038">
    <property type="protein sequence ID" value="JAS23260.1"/>
    <property type="molecule type" value="Transcribed_RNA"/>
</dbReference>
<gene>
    <name evidence="11" type="ORF">g.4879</name>
</gene>
<protein>
    <recommendedName>
        <fullName evidence="12">Peptidase M13 C-terminal domain-containing protein</fullName>
    </recommendedName>
</protein>
<proteinExistence type="inferred from homology"/>
<evidence type="ECO:0000256" key="5">
    <source>
        <dbReference type="ARBA" id="ARBA00022723"/>
    </source>
</evidence>
<dbReference type="InterPro" id="IPR024079">
    <property type="entry name" value="MetalloPept_cat_dom_sf"/>
</dbReference>